<comment type="similarity">
    <text evidence="1">Belongs to the LysR transcriptional regulatory family.</text>
</comment>
<dbReference type="Pfam" id="PF03466">
    <property type="entry name" value="LysR_substrate"/>
    <property type="match status" value="1"/>
</dbReference>
<sequence>MEMHQIRYFLAVCEDLNFTRAAERCNVAQPSLTRAIKLLEEELGGVLFHRERSNTHLSELGRMVKPHLEQVYAQAEAAKRQAFDFAKLKKTALKLGVMCTIQPDELVDLVSGLQARHPGIELEIVDASAADLENRLINGQLEVAIYCIPGREPDERLHYMPLFREPFMIVVSPDHPLALQESIAPRDLTGDRYLNRINCEFYRYAGALWRENGFEGCETVYRSERDDWILSMIAAGLGFGFMPKSCARHPMVVACPMVDPEIWREVNLVTVRGRPYSPAVGALVHEAMRAQWLGQPALALDLEKERQKAEDLA</sequence>
<evidence type="ECO:0000259" key="5">
    <source>
        <dbReference type="PROSITE" id="PS50931"/>
    </source>
</evidence>
<dbReference type="AlphaFoldDB" id="I4Z1G2"/>
<dbReference type="EMBL" id="JH660640">
    <property type="protein sequence ID" value="EIM30054.1"/>
    <property type="molecule type" value="Genomic_DNA"/>
</dbReference>
<evidence type="ECO:0000256" key="2">
    <source>
        <dbReference type="ARBA" id="ARBA00023015"/>
    </source>
</evidence>
<dbReference type="Gene3D" id="1.10.10.10">
    <property type="entry name" value="Winged helix-like DNA-binding domain superfamily/Winged helix DNA-binding domain"/>
    <property type="match status" value="1"/>
</dbReference>
<evidence type="ECO:0000256" key="1">
    <source>
        <dbReference type="ARBA" id="ARBA00009437"/>
    </source>
</evidence>
<dbReference type="InterPro" id="IPR000847">
    <property type="entry name" value="LysR_HTH_N"/>
</dbReference>
<dbReference type="GO" id="GO:0003677">
    <property type="term" value="F:DNA binding"/>
    <property type="evidence" value="ECO:0007669"/>
    <property type="project" value="UniProtKB-KW"/>
</dbReference>
<proteinExistence type="inferred from homology"/>
<evidence type="ECO:0000256" key="4">
    <source>
        <dbReference type="ARBA" id="ARBA00023163"/>
    </source>
</evidence>
<dbReference type="CDD" id="cd05466">
    <property type="entry name" value="PBP2_LTTR_substrate"/>
    <property type="match status" value="1"/>
</dbReference>
<dbReference type="PANTHER" id="PTHR30346">
    <property type="entry name" value="TRANSCRIPTIONAL DUAL REGULATOR HCAR-RELATED"/>
    <property type="match status" value="1"/>
</dbReference>
<accession>I4Z1G2</accession>
<dbReference type="PROSITE" id="PS50931">
    <property type="entry name" value="HTH_LYSR"/>
    <property type="match status" value="1"/>
</dbReference>
<dbReference type="SUPFAM" id="SSF46785">
    <property type="entry name" value="Winged helix' DNA-binding domain"/>
    <property type="match status" value="1"/>
</dbReference>
<evidence type="ECO:0000256" key="3">
    <source>
        <dbReference type="ARBA" id="ARBA00023125"/>
    </source>
</evidence>
<dbReference type="Proteomes" id="UP000003947">
    <property type="component" value="Unassembled WGS sequence"/>
</dbReference>
<name>I4Z1G2_9HYPH</name>
<dbReference type="GO" id="GO:0003700">
    <property type="term" value="F:DNA-binding transcription factor activity"/>
    <property type="evidence" value="ECO:0007669"/>
    <property type="project" value="InterPro"/>
</dbReference>
<dbReference type="eggNOG" id="COG0583">
    <property type="taxonomic scope" value="Bacteria"/>
</dbReference>
<dbReference type="InterPro" id="IPR005119">
    <property type="entry name" value="LysR_subst-bd"/>
</dbReference>
<dbReference type="PANTHER" id="PTHR30346:SF28">
    <property type="entry name" value="HTH-TYPE TRANSCRIPTIONAL REGULATOR CYNR"/>
    <property type="match status" value="1"/>
</dbReference>
<dbReference type="PATRIC" id="fig|864069.3.peg.1523"/>
<evidence type="ECO:0000313" key="6">
    <source>
        <dbReference type="EMBL" id="EIM30054.1"/>
    </source>
</evidence>
<protein>
    <submittedName>
        <fullName evidence="6">Transcriptional regulator</fullName>
    </submittedName>
</protein>
<dbReference type="STRING" id="864069.MicloDRAFT_00013750"/>
<dbReference type="Pfam" id="PF00126">
    <property type="entry name" value="HTH_1"/>
    <property type="match status" value="1"/>
</dbReference>
<organism evidence="6 7">
    <name type="scientific">Microvirga lotononidis</name>
    <dbReference type="NCBI Taxonomy" id="864069"/>
    <lineage>
        <taxon>Bacteria</taxon>
        <taxon>Pseudomonadati</taxon>
        <taxon>Pseudomonadota</taxon>
        <taxon>Alphaproteobacteria</taxon>
        <taxon>Hyphomicrobiales</taxon>
        <taxon>Methylobacteriaceae</taxon>
        <taxon>Microvirga</taxon>
    </lineage>
</organism>
<dbReference type="PRINTS" id="PR00039">
    <property type="entry name" value="HTHLYSR"/>
</dbReference>
<keyword evidence="3" id="KW-0238">DNA-binding</keyword>
<dbReference type="GO" id="GO:0032993">
    <property type="term" value="C:protein-DNA complex"/>
    <property type="evidence" value="ECO:0007669"/>
    <property type="project" value="TreeGrafter"/>
</dbReference>
<dbReference type="RefSeq" id="WP_009490266.1">
    <property type="nucleotide sequence ID" value="NZ_CP141050.1"/>
</dbReference>
<keyword evidence="4" id="KW-0804">Transcription</keyword>
<feature type="domain" description="HTH lysR-type" evidence="5">
    <location>
        <begin position="1"/>
        <end position="58"/>
    </location>
</feature>
<dbReference type="OrthoDB" id="7260751at2"/>
<dbReference type="SUPFAM" id="SSF53850">
    <property type="entry name" value="Periplasmic binding protein-like II"/>
    <property type="match status" value="1"/>
</dbReference>
<dbReference type="Gene3D" id="3.40.190.10">
    <property type="entry name" value="Periplasmic binding protein-like II"/>
    <property type="match status" value="2"/>
</dbReference>
<evidence type="ECO:0000313" key="7">
    <source>
        <dbReference type="Proteomes" id="UP000003947"/>
    </source>
</evidence>
<gene>
    <name evidence="6" type="ORF">MicloDRAFT_00013750</name>
</gene>
<dbReference type="InterPro" id="IPR036388">
    <property type="entry name" value="WH-like_DNA-bd_sf"/>
</dbReference>
<reference evidence="6 7" key="1">
    <citation type="submission" date="2012-02" db="EMBL/GenBank/DDBJ databases">
        <title>Improved High-Quality Draft sequence of Microvirga sp. WSM3557.</title>
        <authorList>
            <consortium name="US DOE Joint Genome Institute"/>
            <person name="Lucas S."/>
            <person name="Han J."/>
            <person name="Lapidus A."/>
            <person name="Cheng J.-F."/>
            <person name="Goodwin L."/>
            <person name="Pitluck S."/>
            <person name="Peters L."/>
            <person name="Zhang X."/>
            <person name="Detter J.C."/>
            <person name="Han C."/>
            <person name="Tapia R."/>
            <person name="Land M."/>
            <person name="Hauser L."/>
            <person name="Kyrpides N."/>
            <person name="Ivanova N."/>
            <person name="Pagani I."/>
            <person name="Brau L."/>
            <person name="Yates R."/>
            <person name="O'Hara G."/>
            <person name="Rui T."/>
            <person name="Howieson J."/>
            <person name="Reeve W."/>
            <person name="Woyke T."/>
        </authorList>
    </citation>
    <scope>NUCLEOTIDE SEQUENCE [LARGE SCALE GENOMIC DNA]</scope>
    <source>
        <strain evidence="6 7">WSM3557</strain>
    </source>
</reference>
<keyword evidence="2" id="KW-0805">Transcription regulation</keyword>
<dbReference type="HOGENOM" id="CLU_039613_6_4_5"/>
<dbReference type="FunFam" id="1.10.10.10:FF:000001">
    <property type="entry name" value="LysR family transcriptional regulator"/>
    <property type="match status" value="1"/>
</dbReference>
<dbReference type="InterPro" id="IPR036390">
    <property type="entry name" value="WH_DNA-bd_sf"/>
</dbReference>
<keyword evidence="7" id="KW-1185">Reference proteome</keyword>